<keyword evidence="1" id="KW-0472">Membrane</keyword>
<dbReference type="InterPro" id="IPR011493">
    <property type="entry name" value="GLUG"/>
</dbReference>
<proteinExistence type="predicted"/>
<name>X0SZS6_9ZZZZ</name>
<keyword evidence="1" id="KW-0812">Transmembrane</keyword>
<feature type="transmembrane region" description="Helical" evidence="1">
    <location>
        <begin position="12"/>
        <end position="33"/>
    </location>
</feature>
<evidence type="ECO:0000259" key="2">
    <source>
        <dbReference type="Pfam" id="PF07581"/>
    </source>
</evidence>
<accession>X0SZS6</accession>
<evidence type="ECO:0000256" key="1">
    <source>
        <dbReference type="SAM" id="Phobius"/>
    </source>
</evidence>
<gene>
    <name evidence="3" type="ORF">S01H1_28882</name>
</gene>
<reference evidence="3" key="1">
    <citation type="journal article" date="2014" name="Front. Microbiol.">
        <title>High frequency of phylogenetically diverse reductive dehalogenase-homologous genes in deep subseafloor sedimentary metagenomes.</title>
        <authorList>
            <person name="Kawai M."/>
            <person name="Futagami T."/>
            <person name="Toyoda A."/>
            <person name="Takaki Y."/>
            <person name="Nishi S."/>
            <person name="Hori S."/>
            <person name="Arai W."/>
            <person name="Tsubouchi T."/>
            <person name="Morono Y."/>
            <person name="Uchiyama I."/>
            <person name="Ito T."/>
            <person name="Fujiyama A."/>
            <person name="Inagaki F."/>
            <person name="Takami H."/>
        </authorList>
    </citation>
    <scope>NUCLEOTIDE SEQUENCE</scope>
    <source>
        <strain evidence="3">Expedition CK06-06</strain>
    </source>
</reference>
<sequence>MKILSLRKRHYAAATGVFLIMLTTVALMVGMVGCDTPSSGTEIRDWHDLDAVRDNLDGNYLLMNDLDSTTAGYTELASPTADDGKGWQPMGIWPNPFTGSFDGQGFEIRDLFIDREGDANVGLFSFVNTGATIVGVEVIDVDVSGDTYVGGLVGHNRGNLSNCYSTGNVSGDTYVGGLIGENGGIVSNADSAKGE</sequence>
<evidence type="ECO:0000313" key="3">
    <source>
        <dbReference type="EMBL" id="GAF86713.1"/>
    </source>
</evidence>
<comment type="caution">
    <text evidence="3">The sequence shown here is derived from an EMBL/GenBank/DDBJ whole genome shotgun (WGS) entry which is preliminary data.</text>
</comment>
<dbReference type="Pfam" id="PF07581">
    <property type="entry name" value="Glug"/>
    <property type="match status" value="1"/>
</dbReference>
<feature type="domain" description="GLUG" evidence="2">
    <location>
        <begin position="146"/>
        <end position="170"/>
    </location>
</feature>
<keyword evidence="1" id="KW-1133">Transmembrane helix</keyword>
<protein>
    <recommendedName>
        <fullName evidence="2">GLUG domain-containing protein</fullName>
    </recommendedName>
</protein>
<dbReference type="EMBL" id="BARS01017682">
    <property type="protein sequence ID" value="GAF86713.1"/>
    <property type="molecule type" value="Genomic_DNA"/>
</dbReference>
<dbReference type="Gene3D" id="2.160.20.110">
    <property type="match status" value="1"/>
</dbReference>
<dbReference type="PROSITE" id="PS51257">
    <property type="entry name" value="PROKAR_LIPOPROTEIN"/>
    <property type="match status" value="1"/>
</dbReference>
<organism evidence="3">
    <name type="scientific">marine sediment metagenome</name>
    <dbReference type="NCBI Taxonomy" id="412755"/>
    <lineage>
        <taxon>unclassified sequences</taxon>
        <taxon>metagenomes</taxon>
        <taxon>ecological metagenomes</taxon>
    </lineage>
</organism>
<dbReference type="AlphaFoldDB" id="X0SZS6"/>
<feature type="non-terminal residue" evidence="3">
    <location>
        <position position="195"/>
    </location>
</feature>